<accession>A0ABQ5HYF7</accession>
<dbReference type="PANTHER" id="PTHR11802:SF78">
    <property type="entry name" value="CARBOXYPEPTIDASE"/>
    <property type="match status" value="1"/>
</dbReference>
<dbReference type="PANTHER" id="PTHR11802">
    <property type="entry name" value="SERINE PROTEASE FAMILY S10 SERINE CARBOXYPEPTIDASE"/>
    <property type="match status" value="1"/>
</dbReference>
<dbReference type="PRINTS" id="PR00724">
    <property type="entry name" value="CRBOXYPTASEC"/>
</dbReference>
<dbReference type="EMBL" id="BQNB010020151">
    <property type="protein sequence ID" value="GJT92893.1"/>
    <property type="molecule type" value="Genomic_DNA"/>
</dbReference>
<organism evidence="2 3">
    <name type="scientific">Tanacetum coccineum</name>
    <dbReference type="NCBI Taxonomy" id="301880"/>
    <lineage>
        <taxon>Eukaryota</taxon>
        <taxon>Viridiplantae</taxon>
        <taxon>Streptophyta</taxon>
        <taxon>Embryophyta</taxon>
        <taxon>Tracheophyta</taxon>
        <taxon>Spermatophyta</taxon>
        <taxon>Magnoliopsida</taxon>
        <taxon>eudicotyledons</taxon>
        <taxon>Gunneridae</taxon>
        <taxon>Pentapetalae</taxon>
        <taxon>asterids</taxon>
        <taxon>campanulids</taxon>
        <taxon>Asterales</taxon>
        <taxon>Asteraceae</taxon>
        <taxon>Asteroideae</taxon>
        <taxon>Anthemideae</taxon>
        <taxon>Anthemidinae</taxon>
        <taxon>Tanacetum</taxon>
    </lineage>
</organism>
<comment type="similarity">
    <text evidence="1">Belongs to the peptidase S10 family.</text>
</comment>
<dbReference type="Gene3D" id="3.40.50.11320">
    <property type="match status" value="1"/>
</dbReference>
<dbReference type="Gene3D" id="3.40.50.1820">
    <property type="entry name" value="alpha/beta hydrolase"/>
    <property type="match status" value="1"/>
</dbReference>
<evidence type="ECO:0000313" key="2">
    <source>
        <dbReference type="EMBL" id="GJT92893.1"/>
    </source>
</evidence>
<evidence type="ECO:0000313" key="3">
    <source>
        <dbReference type="Proteomes" id="UP001151760"/>
    </source>
</evidence>
<dbReference type="SUPFAM" id="SSF53474">
    <property type="entry name" value="alpha/beta-Hydrolases"/>
    <property type="match status" value="1"/>
</dbReference>
<reference evidence="2" key="2">
    <citation type="submission" date="2022-01" db="EMBL/GenBank/DDBJ databases">
        <authorList>
            <person name="Yamashiro T."/>
            <person name="Shiraishi A."/>
            <person name="Satake H."/>
            <person name="Nakayama K."/>
        </authorList>
    </citation>
    <scope>NUCLEOTIDE SEQUENCE</scope>
</reference>
<evidence type="ECO:0000256" key="1">
    <source>
        <dbReference type="ARBA" id="ARBA00009431"/>
    </source>
</evidence>
<feature type="non-terminal residue" evidence="2">
    <location>
        <position position="1"/>
    </location>
</feature>
<dbReference type="Proteomes" id="UP001151760">
    <property type="component" value="Unassembled WGS sequence"/>
</dbReference>
<keyword evidence="3" id="KW-1185">Reference proteome</keyword>
<dbReference type="Gene3D" id="6.10.250.940">
    <property type="match status" value="1"/>
</dbReference>
<comment type="caution">
    <text evidence="2">The sequence shown here is derived from an EMBL/GenBank/DDBJ whole genome shotgun (WGS) entry which is preliminary data.</text>
</comment>
<gene>
    <name evidence="2" type="ORF">Tco_1081738</name>
</gene>
<dbReference type="InterPro" id="IPR001563">
    <property type="entry name" value="Peptidase_S10"/>
</dbReference>
<protein>
    <submittedName>
        <fullName evidence="2">Serine carboxypeptidase-like protein 26</fullName>
    </submittedName>
</protein>
<proteinExistence type="inferred from homology"/>
<name>A0ABQ5HYF7_9ASTR</name>
<sequence>AEDTYVFLLNWLERYPLYKGRDLYLSGEGYAGYYIPELADVILHNSKDLSHVINLKGMMVGNGYIDDQSDTKGVFDFAWSHSFISDENHEELREKCPVTFHKSPTCSEAIVRIREGMGNINFLDLYSPQCQPSIINHPPTNKSHPCDLLYVQTYLNNPHVQAALNANGTNLPYTWEPCSDVIWSKDNPVTMFPVYERLMASGLPILLYSGDVDASVPVSGTRYALARMALEVIEPWSWWSTSDTFDVAGYKEVYRGLTYFTVMGAGHDVSQTHPDKLFRLFDYFIGGEPS</sequence>
<dbReference type="InterPro" id="IPR029058">
    <property type="entry name" value="AB_hydrolase_fold"/>
</dbReference>
<reference evidence="2" key="1">
    <citation type="journal article" date="2022" name="Int. J. Mol. Sci.">
        <title>Draft Genome of Tanacetum Coccineum: Genomic Comparison of Closely Related Tanacetum-Family Plants.</title>
        <authorList>
            <person name="Yamashiro T."/>
            <person name="Shiraishi A."/>
            <person name="Nakayama K."/>
            <person name="Satake H."/>
        </authorList>
    </citation>
    <scope>NUCLEOTIDE SEQUENCE</scope>
</reference>
<dbReference type="Pfam" id="PF00450">
    <property type="entry name" value="Peptidase_S10"/>
    <property type="match status" value="1"/>
</dbReference>